<dbReference type="InterPro" id="IPR010897">
    <property type="entry name" value="Spore_II_P"/>
</dbReference>
<feature type="transmembrane region" description="Helical" evidence="2">
    <location>
        <begin position="9"/>
        <end position="28"/>
    </location>
</feature>
<evidence type="ECO:0000313" key="3">
    <source>
        <dbReference type="EMBL" id="RDU23979.1"/>
    </source>
</evidence>
<proteinExistence type="predicted"/>
<comment type="caution">
    <text evidence="3">The sequence shown here is derived from an EMBL/GenBank/DDBJ whole genome shotgun (WGS) entry which is preliminary data.</text>
</comment>
<name>A0A371AWR2_9FIRM</name>
<organism evidence="3 4">
    <name type="scientific">Anaerosacchariphilus polymeriproducens</name>
    <dbReference type="NCBI Taxonomy" id="1812858"/>
    <lineage>
        <taxon>Bacteria</taxon>
        <taxon>Bacillati</taxon>
        <taxon>Bacillota</taxon>
        <taxon>Clostridia</taxon>
        <taxon>Lachnospirales</taxon>
        <taxon>Lachnospiraceae</taxon>
        <taxon>Anaerosacchariphilus</taxon>
    </lineage>
</organism>
<dbReference type="EMBL" id="QRCT01000016">
    <property type="protein sequence ID" value="RDU23979.1"/>
    <property type="molecule type" value="Genomic_DNA"/>
</dbReference>
<gene>
    <name evidence="3" type="ORF">DWV06_06705</name>
</gene>
<dbReference type="NCBIfam" id="TIGR02867">
    <property type="entry name" value="spore_II_P"/>
    <property type="match status" value="1"/>
</dbReference>
<dbReference type="Proteomes" id="UP000255036">
    <property type="component" value="Unassembled WGS sequence"/>
</dbReference>
<dbReference type="OrthoDB" id="1633470at2"/>
<keyword evidence="2" id="KW-0472">Membrane</keyword>
<keyword evidence="2" id="KW-0812">Transmembrane</keyword>
<protein>
    <submittedName>
        <fullName evidence="3">Stage II sporulation protein P</fullName>
    </submittedName>
</protein>
<accession>A0A371AWR2</accession>
<reference evidence="3 4" key="1">
    <citation type="submission" date="2018-07" db="EMBL/GenBank/DDBJ databases">
        <title>Anaerosacharophilus polymeroproducens gen. nov. sp. nov., an anaerobic bacterium isolated from salt field.</title>
        <authorList>
            <person name="Kim W."/>
            <person name="Yang S.-H."/>
            <person name="Oh J."/>
            <person name="Lee J.-H."/>
            <person name="Kwon K.K."/>
        </authorList>
    </citation>
    <scope>NUCLEOTIDE SEQUENCE [LARGE SCALE GENOMIC DNA]</scope>
    <source>
        <strain evidence="3 4">MCWD5</strain>
    </source>
</reference>
<evidence type="ECO:0000256" key="1">
    <source>
        <dbReference type="SAM" id="MobiDB-lite"/>
    </source>
</evidence>
<dbReference type="RefSeq" id="WP_115481413.1">
    <property type="nucleotide sequence ID" value="NZ_QRCT01000016.1"/>
</dbReference>
<evidence type="ECO:0000256" key="2">
    <source>
        <dbReference type="SAM" id="Phobius"/>
    </source>
</evidence>
<feature type="region of interest" description="Disordered" evidence="1">
    <location>
        <begin position="119"/>
        <end position="146"/>
    </location>
</feature>
<keyword evidence="2" id="KW-1133">Transmembrane helix</keyword>
<dbReference type="AlphaFoldDB" id="A0A371AWR2"/>
<evidence type="ECO:0000313" key="4">
    <source>
        <dbReference type="Proteomes" id="UP000255036"/>
    </source>
</evidence>
<sequence>MKVQKKRRYLVQKTILLIMIIYFAWFAYRTNESIHYTRTILQVSNHLQNKLYQSIIQNYCIGMYYDFEAEKDKQTFDYLVITLKEILPIYDFVSESTSNQKEIESALTYNMIIAQEGQDENHKSEIKDKEQKKEQKAVKKDKDKEETKEAANYSIDKLSDFDYLLSSFYVVDRTTTIDSSQLNAKAFLEKDMKMSHDNKNPQILIYHTHSQEAFSDSRPGDKTMSVVGVGDYLTSLLTDKYGYNVIHHKGEYDLESRDYAYTLAASAVEKILKDNPSIEVVIDLHRDGVNEKTHLTTNVNGKSTAQFMFFNGLSRTTKNGNIDYLYNPYISDNLAFSFQLQLKANMKYPGLARNIYLKGYRYNLHFRPKSILMEVGAQTNTFDEAKNTMDPIADILHQVLQ</sequence>
<keyword evidence="4" id="KW-1185">Reference proteome</keyword>
<dbReference type="Pfam" id="PF07454">
    <property type="entry name" value="SpoIIP"/>
    <property type="match status" value="1"/>
</dbReference>